<comment type="caution">
    <text evidence="1">The sequence shown here is derived from an EMBL/GenBank/DDBJ whole genome shotgun (WGS) entry which is preliminary data.</text>
</comment>
<dbReference type="AlphaFoldDB" id="A0AAE0NCV5"/>
<reference evidence="1" key="1">
    <citation type="journal article" date="2023" name="Mol. Phylogenet. Evol.">
        <title>Genome-scale phylogeny and comparative genomics of the fungal order Sordariales.</title>
        <authorList>
            <person name="Hensen N."/>
            <person name="Bonometti L."/>
            <person name="Westerberg I."/>
            <person name="Brannstrom I.O."/>
            <person name="Guillou S."/>
            <person name="Cros-Aarteil S."/>
            <person name="Calhoun S."/>
            <person name="Haridas S."/>
            <person name="Kuo A."/>
            <person name="Mondo S."/>
            <person name="Pangilinan J."/>
            <person name="Riley R."/>
            <person name="LaButti K."/>
            <person name="Andreopoulos B."/>
            <person name="Lipzen A."/>
            <person name="Chen C."/>
            <person name="Yan M."/>
            <person name="Daum C."/>
            <person name="Ng V."/>
            <person name="Clum A."/>
            <person name="Steindorff A."/>
            <person name="Ohm R.A."/>
            <person name="Martin F."/>
            <person name="Silar P."/>
            <person name="Natvig D.O."/>
            <person name="Lalanne C."/>
            <person name="Gautier V."/>
            <person name="Ament-Velasquez S.L."/>
            <person name="Kruys A."/>
            <person name="Hutchinson M.I."/>
            <person name="Powell A.J."/>
            <person name="Barry K."/>
            <person name="Miller A.N."/>
            <person name="Grigoriev I.V."/>
            <person name="Debuchy R."/>
            <person name="Gladieux P."/>
            <person name="Hiltunen Thoren M."/>
            <person name="Johannesson H."/>
        </authorList>
    </citation>
    <scope>NUCLEOTIDE SEQUENCE</scope>
    <source>
        <strain evidence="1">CBS 958.72</strain>
    </source>
</reference>
<dbReference type="Proteomes" id="UP001287356">
    <property type="component" value="Unassembled WGS sequence"/>
</dbReference>
<reference evidence="1" key="2">
    <citation type="submission" date="2023-06" db="EMBL/GenBank/DDBJ databases">
        <authorList>
            <consortium name="Lawrence Berkeley National Laboratory"/>
            <person name="Haridas S."/>
            <person name="Hensen N."/>
            <person name="Bonometti L."/>
            <person name="Westerberg I."/>
            <person name="Brannstrom I.O."/>
            <person name="Guillou S."/>
            <person name="Cros-Aarteil S."/>
            <person name="Calhoun S."/>
            <person name="Kuo A."/>
            <person name="Mondo S."/>
            <person name="Pangilinan J."/>
            <person name="Riley R."/>
            <person name="Labutti K."/>
            <person name="Andreopoulos B."/>
            <person name="Lipzen A."/>
            <person name="Chen C."/>
            <person name="Yanf M."/>
            <person name="Daum C."/>
            <person name="Ng V."/>
            <person name="Clum A."/>
            <person name="Steindorff A."/>
            <person name="Ohm R."/>
            <person name="Martin F."/>
            <person name="Silar P."/>
            <person name="Natvig D."/>
            <person name="Lalanne C."/>
            <person name="Gautier V."/>
            <person name="Ament-Velasquez S.L."/>
            <person name="Kruys A."/>
            <person name="Hutchinson M.I."/>
            <person name="Powell A.J."/>
            <person name="Barry K."/>
            <person name="Miller A.N."/>
            <person name="Grigoriev I.V."/>
            <person name="Debuchy R."/>
            <person name="Gladieux P."/>
            <person name="Thoren M.H."/>
            <person name="Johannesson H."/>
        </authorList>
    </citation>
    <scope>NUCLEOTIDE SEQUENCE</scope>
    <source>
        <strain evidence="1">CBS 958.72</strain>
    </source>
</reference>
<gene>
    <name evidence="1" type="ORF">B0T24DRAFT_716467</name>
</gene>
<evidence type="ECO:0000313" key="2">
    <source>
        <dbReference type="Proteomes" id="UP001287356"/>
    </source>
</evidence>
<dbReference type="EMBL" id="JAULSN010000002">
    <property type="protein sequence ID" value="KAK3378750.1"/>
    <property type="molecule type" value="Genomic_DNA"/>
</dbReference>
<proteinExistence type="predicted"/>
<organism evidence="1 2">
    <name type="scientific">Lasiosphaeria ovina</name>
    <dbReference type="NCBI Taxonomy" id="92902"/>
    <lineage>
        <taxon>Eukaryota</taxon>
        <taxon>Fungi</taxon>
        <taxon>Dikarya</taxon>
        <taxon>Ascomycota</taxon>
        <taxon>Pezizomycotina</taxon>
        <taxon>Sordariomycetes</taxon>
        <taxon>Sordariomycetidae</taxon>
        <taxon>Sordariales</taxon>
        <taxon>Lasiosphaeriaceae</taxon>
        <taxon>Lasiosphaeria</taxon>
    </lineage>
</organism>
<evidence type="ECO:0000313" key="1">
    <source>
        <dbReference type="EMBL" id="KAK3378750.1"/>
    </source>
</evidence>
<protein>
    <submittedName>
        <fullName evidence="1">Uncharacterized protein</fullName>
    </submittedName>
</protein>
<sequence length="242" mass="27245">MQDNMELDTAVITPLPEEHEICDDLYEFRNNAKVVGVSCKEIPIEAHWAVGRIERVHRPLERAYDILQQEIGHRTNDETILQMAIKALNNTAGLDGLVPTLLVFGAYPRINQDSPPSPKIAERAQAVRDIIIRVQNGATRPKHAFYARRPEGHTIVIVPFLALQQDIKTQYTYMGISCQVWAETEAQVDTATLVTPESFVTKIFQAFVNRPQLQTIGESLCLLSVQQVFLTATLPPRDEALF</sequence>
<keyword evidence="2" id="KW-1185">Reference proteome</keyword>
<name>A0AAE0NCV5_9PEZI</name>
<accession>A0AAE0NCV5</accession>